<protein>
    <submittedName>
        <fullName evidence="15">Unannotated protein</fullName>
    </submittedName>
</protein>
<evidence type="ECO:0000256" key="7">
    <source>
        <dbReference type="ARBA" id="ARBA00022967"/>
    </source>
</evidence>
<proteinExistence type="inferred from homology"/>
<keyword evidence="5" id="KW-0874">Quinone</keyword>
<dbReference type="InterPro" id="IPR006656">
    <property type="entry name" value="Mopterin_OxRdtase"/>
</dbReference>
<dbReference type="GO" id="GO:0051537">
    <property type="term" value="F:2 iron, 2 sulfur cluster binding"/>
    <property type="evidence" value="ECO:0007669"/>
    <property type="project" value="UniProtKB-KW"/>
</dbReference>
<comment type="similarity">
    <text evidence="2">Belongs to the complex I 75 kDa subunit family.</text>
</comment>
<dbReference type="InterPro" id="IPR036010">
    <property type="entry name" value="2Fe-2S_ferredoxin-like_sf"/>
</dbReference>
<dbReference type="InterPro" id="IPR019574">
    <property type="entry name" value="NADH_UbQ_OxRdtase_Gsu_4Fe4S-bd"/>
</dbReference>
<dbReference type="SMART" id="SM00926">
    <property type="entry name" value="Molybdop_Fe4S4"/>
    <property type="match status" value="1"/>
</dbReference>
<comment type="cofactor">
    <cofactor evidence="11">
        <name>[2Fe-2S] cluster</name>
        <dbReference type="ChEBI" id="CHEBI:190135"/>
    </cofactor>
</comment>
<evidence type="ECO:0000259" key="13">
    <source>
        <dbReference type="PROSITE" id="PS51669"/>
    </source>
</evidence>
<feature type="domain" description="4Fe-4S Mo/W bis-MGD-type" evidence="13">
    <location>
        <begin position="234"/>
        <end position="290"/>
    </location>
</feature>
<dbReference type="InterPro" id="IPR010228">
    <property type="entry name" value="NADH_UbQ_OxRdtase_Gsu"/>
</dbReference>
<dbReference type="EMBL" id="CAEZZX010000030">
    <property type="protein sequence ID" value="CAB4772851.1"/>
    <property type="molecule type" value="Genomic_DNA"/>
</dbReference>
<dbReference type="Pfam" id="PF13510">
    <property type="entry name" value="Fer2_4"/>
    <property type="match status" value="1"/>
</dbReference>
<dbReference type="PROSITE" id="PS00641">
    <property type="entry name" value="COMPLEX1_75K_1"/>
    <property type="match status" value="1"/>
</dbReference>
<dbReference type="InterPro" id="IPR001041">
    <property type="entry name" value="2Fe-2S_ferredoxin-type"/>
</dbReference>
<dbReference type="GO" id="GO:0003954">
    <property type="term" value="F:NADH dehydrogenase activity"/>
    <property type="evidence" value="ECO:0007669"/>
    <property type="project" value="TreeGrafter"/>
</dbReference>
<dbReference type="Pfam" id="PF04879">
    <property type="entry name" value="Molybdop_Fe4S4"/>
    <property type="match status" value="1"/>
</dbReference>
<evidence type="ECO:0000259" key="14">
    <source>
        <dbReference type="PROSITE" id="PS51839"/>
    </source>
</evidence>
<evidence type="ECO:0000256" key="8">
    <source>
        <dbReference type="ARBA" id="ARBA00023004"/>
    </source>
</evidence>
<dbReference type="NCBIfam" id="TIGR01973">
    <property type="entry name" value="NuoG"/>
    <property type="match status" value="1"/>
</dbReference>
<dbReference type="Gene3D" id="3.30.70.20">
    <property type="match status" value="1"/>
</dbReference>
<dbReference type="GO" id="GO:0048038">
    <property type="term" value="F:quinone binding"/>
    <property type="evidence" value="ECO:0007669"/>
    <property type="project" value="UniProtKB-KW"/>
</dbReference>
<gene>
    <name evidence="15" type="ORF">UFOPK2938_00255</name>
</gene>
<keyword evidence="7" id="KW-1278">Translocase</keyword>
<evidence type="ECO:0000256" key="9">
    <source>
        <dbReference type="ARBA" id="ARBA00023014"/>
    </source>
</evidence>
<feature type="domain" description="2Fe-2S ferredoxin-type" evidence="12">
    <location>
        <begin position="16"/>
        <end position="94"/>
    </location>
</feature>
<evidence type="ECO:0000256" key="6">
    <source>
        <dbReference type="ARBA" id="ARBA00022723"/>
    </source>
</evidence>
<dbReference type="Pfam" id="PF00384">
    <property type="entry name" value="Molybdopterin"/>
    <property type="match status" value="1"/>
</dbReference>
<keyword evidence="10" id="KW-0520">NAD</keyword>
<evidence type="ECO:0000313" key="15">
    <source>
        <dbReference type="EMBL" id="CAB4772851.1"/>
    </source>
</evidence>
<dbReference type="SUPFAM" id="SSF53706">
    <property type="entry name" value="Formate dehydrogenase/DMSO reductase, domains 1-3"/>
    <property type="match status" value="1"/>
</dbReference>
<name>A0A6J6VK55_9ZZZZ</name>
<accession>A0A6J6VK55</accession>
<dbReference type="Gene3D" id="3.40.50.740">
    <property type="match status" value="2"/>
</dbReference>
<keyword evidence="9" id="KW-0411">Iron-sulfur</keyword>
<dbReference type="InterPro" id="IPR000283">
    <property type="entry name" value="NADH_UbQ_OxRdtase_75kDa_su_CS"/>
</dbReference>
<keyword evidence="4" id="KW-0001">2Fe-2S</keyword>
<dbReference type="SMART" id="SM00929">
    <property type="entry name" value="NADH-G_4Fe-4S_3"/>
    <property type="match status" value="1"/>
</dbReference>
<dbReference type="PROSITE" id="PS00643">
    <property type="entry name" value="COMPLEX1_75K_3"/>
    <property type="match status" value="1"/>
</dbReference>
<dbReference type="SUPFAM" id="SSF50692">
    <property type="entry name" value="ADC-like"/>
    <property type="match status" value="1"/>
</dbReference>
<dbReference type="PANTHER" id="PTHR43105">
    <property type="entry name" value="RESPIRATORY NITRATE REDUCTASE"/>
    <property type="match status" value="1"/>
</dbReference>
<evidence type="ECO:0000256" key="11">
    <source>
        <dbReference type="ARBA" id="ARBA00034078"/>
    </source>
</evidence>
<evidence type="ECO:0000256" key="3">
    <source>
        <dbReference type="ARBA" id="ARBA00022485"/>
    </source>
</evidence>
<sequence>MTMTTGASSDVAVPTDLVNITIDGVHLSVPKGTLVIRAAEQIGIEIPRFCDHPLLDPVGACRQCLVEVEGQRKPLASCTTTVAEGMVVLTQQTSPVAEKAQNGVMELLLINHPLDCPVCDKGGECPLQNQAMSNGQAESRFEGFKRTYEKPINISAQVLLDRERCVLCARCTRFSEQIAGDPFIELLERGALQQVGIYENQPFESYFSGNTIQICPVGALTSSAYRFRARPFDLVSTPTACEHCASGCSLRTDHRRGKVVRRLAINEPEVNEEWNCDKGRFAFSSATSDDRITTPLVRDAEGQLQPASWPEAIAAAADGLIAARGNAGVLVGGRLTREDAYAYSKFARVALNTNDIDFRTRPSSDEELAFIGSTVAGTGLGLTYADLESAPTVLLAGFEPEDESPIVFLRLQKAVRAGTQSVVTIAPFASRASSKLKATVVATAPGQEAAALAAAESGDLGAALRQFGSVILVGERLSLSAGGFTAALALAQQTGARLAWIPRRAGERGALDAGAAPTLLPGGRPVESAAARAEIAAAWGVSELPAEAGRNVEQILTAANRDMLGALVVAGVEISDLPDPHAARHCLHSSEFIVSFEVRRSEVTDHAHVVFPVPPIAERNGSLINWEGRVREIEAALATPTMSEIRILSALAEELDLDSDEAISLGFSDAAGARAELDALGSWSGDRVAVPAVASASAVAGGITLASWRPLLDLGLGQDGQDSLAATARKSVARLSASTATKVGASNGSPVTISTSQGAITLALEITDMVDDVVWVPMNSTGSRILTDLGVVPGATVEVSGGAA</sequence>
<evidence type="ECO:0000256" key="2">
    <source>
        <dbReference type="ARBA" id="ARBA00005404"/>
    </source>
</evidence>
<organism evidence="15">
    <name type="scientific">freshwater metagenome</name>
    <dbReference type="NCBI Taxonomy" id="449393"/>
    <lineage>
        <taxon>unclassified sequences</taxon>
        <taxon>metagenomes</taxon>
        <taxon>ecological metagenomes</taxon>
    </lineage>
</organism>
<reference evidence="15" key="1">
    <citation type="submission" date="2020-05" db="EMBL/GenBank/DDBJ databases">
        <authorList>
            <person name="Chiriac C."/>
            <person name="Salcher M."/>
            <person name="Ghai R."/>
            <person name="Kavagutti S V."/>
        </authorList>
    </citation>
    <scope>NUCLEOTIDE SEQUENCE</scope>
</reference>
<feature type="domain" description="4Fe-4S His(Cys)3-ligated-type" evidence="14">
    <location>
        <begin position="96"/>
        <end position="135"/>
    </location>
</feature>
<evidence type="ECO:0000259" key="12">
    <source>
        <dbReference type="PROSITE" id="PS51085"/>
    </source>
</evidence>
<dbReference type="InterPro" id="IPR006963">
    <property type="entry name" value="Mopterin_OxRdtase_4Fe-4S_dom"/>
</dbReference>
<dbReference type="Pfam" id="PF22117">
    <property type="entry name" value="Fer4_Nqo3"/>
    <property type="match status" value="1"/>
</dbReference>
<dbReference type="PROSITE" id="PS00642">
    <property type="entry name" value="COMPLEX1_75K_2"/>
    <property type="match status" value="1"/>
</dbReference>
<keyword evidence="6" id="KW-0479">Metal-binding</keyword>
<evidence type="ECO:0000256" key="4">
    <source>
        <dbReference type="ARBA" id="ARBA00022714"/>
    </source>
</evidence>
<dbReference type="Gene3D" id="2.20.25.90">
    <property type="entry name" value="ADC-like domains"/>
    <property type="match status" value="1"/>
</dbReference>
<dbReference type="InterPro" id="IPR050123">
    <property type="entry name" value="Prok_molybdopt-oxidoreductase"/>
</dbReference>
<dbReference type="GO" id="GO:0051539">
    <property type="term" value="F:4 iron, 4 sulfur cluster binding"/>
    <property type="evidence" value="ECO:0007669"/>
    <property type="project" value="UniProtKB-KW"/>
</dbReference>
<dbReference type="AlphaFoldDB" id="A0A6J6VK55"/>
<dbReference type="SUPFAM" id="SSF54292">
    <property type="entry name" value="2Fe-2S ferredoxin-like"/>
    <property type="match status" value="1"/>
</dbReference>
<dbReference type="FunFam" id="3.30.70.20:FF:000016">
    <property type="entry name" value="NADH-quinone oxidoreductase"/>
    <property type="match status" value="1"/>
</dbReference>
<evidence type="ECO:0000256" key="10">
    <source>
        <dbReference type="ARBA" id="ARBA00023027"/>
    </source>
</evidence>
<dbReference type="PANTHER" id="PTHR43105:SF12">
    <property type="entry name" value="NADH-QUINONE OXIDOREDUCTASE SUBUNIT G"/>
    <property type="match status" value="1"/>
</dbReference>
<dbReference type="CDD" id="cd00207">
    <property type="entry name" value="fer2"/>
    <property type="match status" value="1"/>
</dbReference>
<dbReference type="Gene3D" id="3.40.228.10">
    <property type="entry name" value="Dimethylsulfoxide Reductase, domain 2"/>
    <property type="match status" value="1"/>
</dbReference>
<evidence type="ECO:0000256" key="1">
    <source>
        <dbReference type="ARBA" id="ARBA00001966"/>
    </source>
</evidence>
<dbReference type="FunFam" id="3.10.20.740:FF:000001">
    <property type="entry name" value="NADH-quinone oxidoreductase subunit G"/>
    <property type="match status" value="1"/>
</dbReference>
<evidence type="ECO:0000256" key="5">
    <source>
        <dbReference type="ARBA" id="ARBA00022719"/>
    </source>
</evidence>
<dbReference type="PROSITE" id="PS51839">
    <property type="entry name" value="4FE4S_HC3"/>
    <property type="match status" value="1"/>
</dbReference>
<dbReference type="SUPFAM" id="SSF54862">
    <property type="entry name" value="4Fe-4S ferredoxins"/>
    <property type="match status" value="1"/>
</dbReference>
<dbReference type="InterPro" id="IPR054351">
    <property type="entry name" value="NADH_UbQ_OxRdtase_ferredoxin"/>
</dbReference>
<dbReference type="InterPro" id="IPR009010">
    <property type="entry name" value="Asp_de-COase-like_dom_sf"/>
</dbReference>
<dbReference type="Pfam" id="PF10588">
    <property type="entry name" value="NADH-G_4Fe-4S_3"/>
    <property type="match status" value="1"/>
</dbReference>
<dbReference type="NCBIfam" id="NF005895">
    <property type="entry name" value="PRK07860.1"/>
    <property type="match status" value="1"/>
</dbReference>
<dbReference type="GO" id="GO:0016020">
    <property type="term" value="C:membrane"/>
    <property type="evidence" value="ECO:0007669"/>
    <property type="project" value="InterPro"/>
</dbReference>
<dbReference type="GO" id="GO:0042773">
    <property type="term" value="P:ATP synthesis coupled electron transport"/>
    <property type="evidence" value="ECO:0007669"/>
    <property type="project" value="InterPro"/>
</dbReference>
<dbReference type="GO" id="GO:0008137">
    <property type="term" value="F:NADH dehydrogenase (ubiquinone) activity"/>
    <property type="evidence" value="ECO:0007669"/>
    <property type="project" value="InterPro"/>
</dbReference>
<keyword evidence="8" id="KW-0408">Iron</keyword>
<dbReference type="PROSITE" id="PS51669">
    <property type="entry name" value="4FE4S_MOW_BIS_MGD"/>
    <property type="match status" value="1"/>
</dbReference>
<keyword evidence="3" id="KW-0004">4Fe-4S</keyword>
<comment type="cofactor">
    <cofactor evidence="1">
        <name>[4Fe-4S] cluster</name>
        <dbReference type="ChEBI" id="CHEBI:49883"/>
    </cofactor>
</comment>
<dbReference type="PROSITE" id="PS51085">
    <property type="entry name" value="2FE2S_FER_2"/>
    <property type="match status" value="1"/>
</dbReference>
<dbReference type="GO" id="GO:0046872">
    <property type="term" value="F:metal ion binding"/>
    <property type="evidence" value="ECO:0007669"/>
    <property type="project" value="UniProtKB-KW"/>
</dbReference>
<dbReference type="Gene3D" id="3.10.20.740">
    <property type="match status" value="1"/>
</dbReference>